<dbReference type="SUPFAM" id="SSF52833">
    <property type="entry name" value="Thioredoxin-like"/>
    <property type="match status" value="1"/>
</dbReference>
<reference evidence="2 3" key="1">
    <citation type="submission" date="2019-04" db="EMBL/GenBank/DDBJ databases">
        <title>Draft genome sequence of Robertkochia marina CC-AMO-30D.</title>
        <authorList>
            <person name="Hameed A."/>
            <person name="Lin S.-Y."/>
            <person name="Shahina M."/>
            <person name="Lai W.-A."/>
            <person name="Young C.-C."/>
        </authorList>
    </citation>
    <scope>NUCLEOTIDE SEQUENCE [LARGE SCALE GENOMIC DNA]</scope>
    <source>
        <strain evidence="2 3">CC-AMO-30D</strain>
    </source>
</reference>
<name>A0A4S3M481_9FLAO</name>
<dbReference type="InterPro" id="IPR036249">
    <property type="entry name" value="Thioredoxin-like_sf"/>
</dbReference>
<comment type="caution">
    <text evidence="2">The sequence shown here is derived from an EMBL/GenBank/DDBJ whole genome shotgun (WGS) entry which is preliminary data.</text>
</comment>
<dbReference type="Gene3D" id="3.40.30.10">
    <property type="entry name" value="Glutaredoxin"/>
    <property type="match status" value="1"/>
</dbReference>
<evidence type="ECO:0000313" key="2">
    <source>
        <dbReference type="EMBL" id="THD69700.1"/>
    </source>
</evidence>
<dbReference type="AlphaFoldDB" id="A0A4S3M481"/>
<dbReference type="PANTHER" id="PTHR13887">
    <property type="entry name" value="GLUTATHIONE S-TRANSFERASE KAPPA"/>
    <property type="match status" value="1"/>
</dbReference>
<evidence type="ECO:0000259" key="1">
    <source>
        <dbReference type="Pfam" id="PF01323"/>
    </source>
</evidence>
<dbReference type="CDD" id="cd03024">
    <property type="entry name" value="DsbA_FrnE"/>
    <property type="match status" value="1"/>
</dbReference>
<sequence>MKIEIWSDVACPWCYIGKKRFEKALSQFPHSEHVEVEWKSFLLNPNQKTDTDASLVDYLAREKGLSAEQVKQMMMQVTKAGAGEGIDFDFEKVVVANTVRAHALLQMAKNKGLGDEVKKRLLLAYFSENINVDDPDQLIRIGEEAGLDAGEIKKYLSTDEPFKKVEFDLKEAAALGIRGVPYFVIDRKYGISGAQESHLFTEALEKAFSEWKEQQE</sequence>
<dbReference type="PANTHER" id="PTHR13887:SF41">
    <property type="entry name" value="THIOREDOXIN SUPERFAMILY PROTEIN"/>
    <property type="match status" value="1"/>
</dbReference>
<dbReference type="InterPro" id="IPR001853">
    <property type="entry name" value="DSBA-like_thioredoxin_dom"/>
</dbReference>
<evidence type="ECO:0000313" key="3">
    <source>
        <dbReference type="Proteomes" id="UP000305939"/>
    </source>
</evidence>
<accession>A0A4S3M481</accession>
<keyword evidence="3" id="KW-1185">Reference proteome</keyword>
<proteinExistence type="predicted"/>
<dbReference type="OrthoDB" id="9799122at2"/>
<protein>
    <submittedName>
        <fullName evidence="2">DsbA family oxidoreductase</fullName>
    </submittedName>
</protein>
<feature type="domain" description="DSBA-like thioredoxin" evidence="1">
    <location>
        <begin position="3"/>
        <end position="204"/>
    </location>
</feature>
<dbReference type="GO" id="GO:0016491">
    <property type="term" value="F:oxidoreductase activity"/>
    <property type="evidence" value="ECO:0007669"/>
    <property type="project" value="InterPro"/>
</dbReference>
<gene>
    <name evidence="2" type="ORF">E7Z59_05070</name>
</gene>
<dbReference type="EMBL" id="SSMC01000001">
    <property type="protein sequence ID" value="THD69700.1"/>
    <property type="molecule type" value="Genomic_DNA"/>
</dbReference>
<dbReference type="Pfam" id="PF01323">
    <property type="entry name" value="DSBA"/>
    <property type="match status" value="1"/>
</dbReference>
<organism evidence="2 3">
    <name type="scientific">Robertkochia marina</name>
    <dbReference type="NCBI Taxonomy" id="1227945"/>
    <lineage>
        <taxon>Bacteria</taxon>
        <taxon>Pseudomonadati</taxon>
        <taxon>Bacteroidota</taxon>
        <taxon>Flavobacteriia</taxon>
        <taxon>Flavobacteriales</taxon>
        <taxon>Flavobacteriaceae</taxon>
        <taxon>Robertkochia</taxon>
    </lineage>
</organism>
<dbReference type="Proteomes" id="UP000305939">
    <property type="component" value="Unassembled WGS sequence"/>
</dbReference>
<dbReference type="RefSeq" id="WP_136335190.1">
    <property type="nucleotide sequence ID" value="NZ_QXMP01000002.1"/>
</dbReference>